<dbReference type="Pfam" id="PF13460">
    <property type="entry name" value="NAD_binding_10"/>
    <property type="match status" value="1"/>
</dbReference>
<dbReference type="Gene3D" id="3.40.50.720">
    <property type="entry name" value="NAD(P)-binding Rossmann-like Domain"/>
    <property type="match status" value="1"/>
</dbReference>
<comment type="caution">
    <text evidence="2">The sequence shown here is derived from an EMBL/GenBank/DDBJ whole genome shotgun (WGS) entry which is preliminary data.</text>
</comment>
<evidence type="ECO:0000259" key="1">
    <source>
        <dbReference type="Pfam" id="PF13460"/>
    </source>
</evidence>
<protein>
    <submittedName>
        <fullName evidence="2">Putative NADH-flavin reductase</fullName>
    </submittedName>
</protein>
<dbReference type="InterPro" id="IPR051606">
    <property type="entry name" value="Polyketide_Oxido-like"/>
</dbReference>
<dbReference type="GO" id="GO:0016646">
    <property type="term" value="F:oxidoreductase activity, acting on the CH-NH group of donors, NAD or NADP as acceptor"/>
    <property type="evidence" value="ECO:0007669"/>
    <property type="project" value="TreeGrafter"/>
</dbReference>
<accession>A0A7Y9PGA8</accession>
<keyword evidence="3" id="KW-1185">Reference proteome</keyword>
<organism evidence="2 3">
    <name type="scientific">Granulicella arctica</name>
    <dbReference type="NCBI Taxonomy" id="940613"/>
    <lineage>
        <taxon>Bacteria</taxon>
        <taxon>Pseudomonadati</taxon>
        <taxon>Acidobacteriota</taxon>
        <taxon>Terriglobia</taxon>
        <taxon>Terriglobales</taxon>
        <taxon>Acidobacteriaceae</taxon>
        <taxon>Granulicella</taxon>
    </lineage>
</organism>
<dbReference type="EMBL" id="JACCCW010000001">
    <property type="protein sequence ID" value="NYF78621.1"/>
    <property type="molecule type" value="Genomic_DNA"/>
</dbReference>
<sequence>MRIAIFGASGTTGQLLTERCLAAGYGVTALLRTPETFPLKASVRTLQGSIFDPTAIADTLEGSDAVLSALGARSLRKEDILERAIPLITAAMQGQGPQRIIALGSAGALPTSLDKQPAWRRWIVQHLVYTTVLKYPIASQIAQYATLSASPLDWTMPMPPMLTNTPARGTYRIDPEALPRNGSRISRADVADFMIAQLTTSQWSRRGVYLSW</sequence>
<dbReference type="InterPro" id="IPR036291">
    <property type="entry name" value="NAD(P)-bd_dom_sf"/>
</dbReference>
<dbReference type="SUPFAM" id="SSF51735">
    <property type="entry name" value="NAD(P)-binding Rossmann-fold domains"/>
    <property type="match status" value="1"/>
</dbReference>
<dbReference type="Proteomes" id="UP000589520">
    <property type="component" value="Unassembled WGS sequence"/>
</dbReference>
<proteinExistence type="predicted"/>
<dbReference type="InterPro" id="IPR016040">
    <property type="entry name" value="NAD(P)-bd_dom"/>
</dbReference>
<dbReference type="RefSeq" id="WP_179488174.1">
    <property type="nucleotide sequence ID" value="NZ_JACCCW010000001.1"/>
</dbReference>
<evidence type="ECO:0000313" key="2">
    <source>
        <dbReference type="EMBL" id="NYF78621.1"/>
    </source>
</evidence>
<evidence type="ECO:0000313" key="3">
    <source>
        <dbReference type="Proteomes" id="UP000589520"/>
    </source>
</evidence>
<dbReference type="AlphaFoldDB" id="A0A7Y9PGA8"/>
<feature type="domain" description="NAD(P)-binding" evidence="1">
    <location>
        <begin position="7"/>
        <end position="199"/>
    </location>
</feature>
<dbReference type="PANTHER" id="PTHR43355">
    <property type="entry name" value="FLAVIN REDUCTASE (NADPH)"/>
    <property type="match status" value="1"/>
</dbReference>
<reference evidence="2 3" key="1">
    <citation type="submission" date="2020-07" db="EMBL/GenBank/DDBJ databases">
        <title>Genomic Encyclopedia of Type Strains, Phase IV (KMG-V): Genome sequencing to study the core and pangenomes of soil and plant-associated prokaryotes.</title>
        <authorList>
            <person name="Whitman W."/>
        </authorList>
    </citation>
    <scope>NUCLEOTIDE SEQUENCE [LARGE SCALE GENOMIC DNA]</scope>
    <source>
        <strain evidence="2 3">X4EP2</strain>
    </source>
</reference>
<gene>
    <name evidence="2" type="ORF">HDF17_000908</name>
</gene>
<dbReference type="PANTHER" id="PTHR43355:SF2">
    <property type="entry name" value="FLAVIN REDUCTASE (NADPH)"/>
    <property type="match status" value="1"/>
</dbReference>
<name>A0A7Y9PGA8_9BACT</name>